<accession>A0ABT6P0I0</accession>
<evidence type="ECO:0000313" key="2">
    <source>
        <dbReference type="Proteomes" id="UP001160301"/>
    </source>
</evidence>
<organism evidence="1 2">
    <name type="scientific">Polyangium sorediatum</name>
    <dbReference type="NCBI Taxonomy" id="889274"/>
    <lineage>
        <taxon>Bacteria</taxon>
        <taxon>Pseudomonadati</taxon>
        <taxon>Myxococcota</taxon>
        <taxon>Polyangia</taxon>
        <taxon>Polyangiales</taxon>
        <taxon>Polyangiaceae</taxon>
        <taxon>Polyangium</taxon>
    </lineage>
</organism>
<gene>
    <name evidence="1" type="ORF">QHF89_31455</name>
</gene>
<reference evidence="1 2" key="1">
    <citation type="submission" date="2023-04" db="EMBL/GenBank/DDBJ databases">
        <title>The genome sequence of Polyangium sorediatum DSM14670.</title>
        <authorList>
            <person name="Zhang X."/>
        </authorList>
    </citation>
    <scope>NUCLEOTIDE SEQUENCE [LARGE SCALE GENOMIC DNA]</scope>
    <source>
        <strain evidence="1 2">DSM 14670</strain>
    </source>
</reference>
<proteinExistence type="predicted"/>
<dbReference type="RefSeq" id="WP_284721164.1">
    <property type="nucleotide sequence ID" value="NZ_JARZHI010000037.1"/>
</dbReference>
<evidence type="ECO:0000313" key="1">
    <source>
        <dbReference type="EMBL" id="MDI1434058.1"/>
    </source>
</evidence>
<comment type="caution">
    <text evidence="1">The sequence shown here is derived from an EMBL/GenBank/DDBJ whole genome shotgun (WGS) entry which is preliminary data.</text>
</comment>
<name>A0ABT6P0I0_9BACT</name>
<dbReference type="Proteomes" id="UP001160301">
    <property type="component" value="Unassembled WGS sequence"/>
</dbReference>
<sequence>MDVFACPCGGRRAIVADISDRNVVVAILAHLGLPTEAPPMARARSPAFELA</sequence>
<protein>
    <submittedName>
        <fullName evidence="1">Uncharacterized protein</fullName>
    </submittedName>
</protein>
<keyword evidence="2" id="KW-1185">Reference proteome</keyword>
<dbReference type="EMBL" id="JARZHI010000037">
    <property type="protein sequence ID" value="MDI1434058.1"/>
    <property type="molecule type" value="Genomic_DNA"/>
</dbReference>